<dbReference type="InterPro" id="IPR036390">
    <property type="entry name" value="WH_DNA-bd_sf"/>
</dbReference>
<dbReference type="AlphaFoldDB" id="A0AAN9VDG9"/>
<dbReference type="InterPro" id="IPR005819">
    <property type="entry name" value="H1/H5"/>
</dbReference>
<feature type="compositionally biased region" description="Basic residues" evidence="8">
    <location>
        <begin position="159"/>
        <end position="181"/>
    </location>
</feature>
<accession>A0AAN9VDG9</accession>
<dbReference type="GO" id="GO:0030261">
    <property type="term" value="P:chromosome condensation"/>
    <property type="evidence" value="ECO:0007669"/>
    <property type="project" value="TreeGrafter"/>
</dbReference>
<dbReference type="GO" id="GO:0005634">
    <property type="term" value="C:nucleus"/>
    <property type="evidence" value="ECO:0007669"/>
    <property type="project" value="UniProtKB-SubCell"/>
</dbReference>
<dbReference type="GO" id="GO:0003690">
    <property type="term" value="F:double-stranded DNA binding"/>
    <property type="evidence" value="ECO:0007669"/>
    <property type="project" value="TreeGrafter"/>
</dbReference>
<sequence length="257" mass="26414">MPSRRRIRNESVVGGNLHASLLSVSFRLFRVMADTSASGAASAAAAPPAEAGSPKKSKSGGSAAKKPRSKPAHPRTSEMVYSAIKSLKERGGSSLQAIKKYIAANYKVDSEKHAPFIKKYLKSAVSTGDLVQTKGKGASGSFKLPATAGKPEKSGEKAGKKRPAPAAKPTKKKAVAAKATKKAAGAKAAGGKRSVTAAAAVAKRNVAASPKKPKKAPSKVKKVTKAPTKKPKAPKPKKVASPSKPKAAVKKAAPKKK</sequence>
<dbReference type="Proteomes" id="UP001378592">
    <property type="component" value="Unassembled WGS sequence"/>
</dbReference>
<evidence type="ECO:0000256" key="1">
    <source>
        <dbReference type="ARBA" id="ARBA00002809"/>
    </source>
</evidence>
<dbReference type="SMART" id="SM00526">
    <property type="entry name" value="H15"/>
    <property type="match status" value="1"/>
</dbReference>
<evidence type="ECO:0000256" key="6">
    <source>
        <dbReference type="ARBA" id="ARBA00023242"/>
    </source>
</evidence>
<evidence type="ECO:0000313" key="11">
    <source>
        <dbReference type="Proteomes" id="UP001378592"/>
    </source>
</evidence>
<feature type="compositionally biased region" description="Low complexity" evidence="8">
    <location>
        <begin position="182"/>
        <end position="210"/>
    </location>
</feature>
<evidence type="ECO:0000256" key="3">
    <source>
        <dbReference type="ARBA" id="ARBA00004286"/>
    </source>
</evidence>
<dbReference type="GO" id="GO:0031492">
    <property type="term" value="F:nucleosomal DNA binding"/>
    <property type="evidence" value="ECO:0007669"/>
    <property type="project" value="TreeGrafter"/>
</dbReference>
<evidence type="ECO:0000256" key="7">
    <source>
        <dbReference type="RuleBase" id="RU003894"/>
    </source>
</evidence>
<evidence type="ECO:0000259" key="9">
    <source>
        <dbReference type="PROSITE" id="PS51504"/>
    </source>
</evidence>
<dbReference type="PROSITE" id="PS51504">
    <property type="entry name" value="H15"/>
    <property type="match status" value="1"/>
</dbReference>
<proteinExistence type="inferred from homology"/>
<gene>
    <name evidence="10" type="ORF">R5R35_008102</name>
</gene>
<dbReference type="PANTHER" id="PTHR11467">
    <property type="entry name" value="HISTONE H1"/>
    <property type="match status" value="1"/>
</dbReference>
<evidence type="ECO:0000313" key="10">
    <source>
        <dbReference type="EMBL" id="KAK7788410.1"/>
    </source>
</evidence>
<name>A0AAN9VDG9_9ORTH</name>
<dbReference type="PANTHER" id="PTHR11467:SF20">
    <property type="entry name" value="H15 DOMAIN-CONTAINING PROTEIN-RELATED"/>
    <property type="match status" value="1"/>
</dbReference>
<keyword evidence="4 7" id="KW-0158">Chromosome</keyword>
<feature type="compositionally biased region" description="Basic residues" evidence="8">
    <location>
        <begin position="247"/>
        <end position="257"/>
    </location>
</feature>
<keyword evidence="6 7" id="KW-0539">Nucleus</keyword>
<evidence type="ECO:0000256" key="8">
    <source>
        <dbReference type="SAM" id="MobiDB-lite"/>
    </source>
</evidence>
<dbReference type="CDD" id="cd00073">
    <property type="entry name" value="H15"/>
    <property type="match status" value="1"/>
</dbReference>
<protein>
    <recommendedName>
        <fullName evidence="9">H15 domain-containing protein</fullName>
    </recommendedName>
</protein>
<feature type="domain" description="H15" evidence="9">
    <location>
        <begin position="72"/>
        <end position="146"/>
    </location>
</feature>
<dbReference type="Pfam" id="PF00538">
    <property type="entry name" value="Linker_histone"/>
    <property type="match status" value="1"/>
</dbReference>
<feature type="compositionally biased region" description="Low complexity" evidence="8">
    <location>
        <begin position="40"/>
        <end position="64"/>
    </location>
</feature>
<dbReference type="EMBL" id="JAZDUA010001135">
    <property type="protein sequence ID" value="KAK7788410.1"/>
    <property type="molecule type" value="Genomic_DNA"/>
</dbReference>
<organism evidence="10 11">
    <name type="scientific">Gryllus longicercus</name>
    <dbReference type="NCBI Taxonomy" id="2509291"/>
    <lineage>
        <taxon>Eukaryota</taxon>
        <taxon>Metazoa</taxon>
        <taxon>Ecdysozoa</taxon>
        <taxon>Arthropoda</taxon>
        <taxon>Hexapoda</taxon>
        <taxon>Insecta</taxon>
        <taxon>Pterygota</taxon>
        <taxon>Neoptera</taxon>
        <taxon>Polyneoptera</taxon>
        <taxon>Orthoptera</taxon>
        <taxon>Ensifera</taxon>
        <taxon>Gryllidea</taxon>
        <taxon>Grylloidea</taxon>
        <taxon>Gryllidae</taxon>
        <taxon>Gryllinae</taxon>
        <taxon>Gryllus</taxon>
    </lineage>
</organism>
<dbReference type="InterPro" id="IPR005818">
    <property type="entry name" value="Histone_H1/H5_H15"/>
</dbReference>
<feature type="region of interest" description="Disordered" evidence="8">
    <location>
        <begin position="40"/>
        <end position="80"/>
    </location>
</feature>
<evidence type="ECO:0000256" key="5">
    <source>
        <dbReference type="ARBA" id="ARBA00023125"/>
    </source>
</evidence>
<keyword evidence="5 7" id="KW-0238">DNA-binding</keyword>
<evidence type="ECO:0000256" key="4">
    <source>
        <dbReference type="ARBA" id="ARBA00022454"/>
    </source>
</evidence>
<dbReference type="GO" id="GO:0006334">
    <property type="term" value="P:nucleosome assembly"/>
    <property type="evidence" value="ECO:0007669"/>
    <property type="project" value="InterPro"/>
</dbReference>
<keyword evidence="11" id="KW-1185">Reference proteome</keyword>
<dbReference type="PRINTS" id="PR00624">
    <property type="entry name" value="HISTONEH5"/>
</dbReference>
<comment type="similarity">
    <text evidence="7">Belongs to the histone H1/H5 family.</text>
</comment>
<dbReference type="GO" id="GO:0045910">
    <property type="term" value="P:negative regulation of DNA recombination"/>
    <property type="evidence" value="ECO:0007669"/>
    <property type="project" value="TreeGrafter"/>
</dbReference>
<dbReference type="InterPro" id="IPR036388">
    <property type="entry name" value="WH-like_DNA-bd_sf"/>
</dbReference>
<dbReference type="SUPFAM" id="SSF46785">
    <property type="entry name" value="Winged helix' DNA-binding domain"/>
    <property type="match status" value="1"/>
</dbReference>
<reference evidence="10 11" key="1">
    <citation type="submission" date="2024-03" db="EMBL/GenBank/DDBJ databases">
        <title>The genome assembly and annotation of the cricket Gryllus longicercus Weissman &amp; Gray.</title>
        <authorList>
            <person name="Szrajer S."/>
            <person name="Gray D."/>
            <person name="Ylla G."/>
        </authorList>
    </citation>
    <scope>NUCLEOTIDE SEQUENCE [LARGE SCALE GENOMIC DNA]</scope>
    <source>
        <strain evidence="10">DAG 2021-001</strain>
        <tissue evidence="10">Whole body minus gut</tissue>
    </source>
</reference>
<evidence type="ECO:0000256" key="2">
    <source>
        <dbReference type="ARBA" id="ARBA00004123"/>
    </source>
</evidence>
<dbReference type="GO" id="GO:0000786">
    <property type="term" value="C:nucleosome"/>
    <property type="evidence" value="ECO:0007669"/>
    <property type="project" value="InterPro"/>
</dbReference>
<dbReference type="Gene3D" id="1.10.10.10">
    <property type="entry name" value="Winged helix-like DNA-binding domain superfamily/Winged helix DNA-binding domain"/>
    <property type="match status" value="1"/>
</dbReference>
<comment type="caution">
    <text evidence="10">The sequence shown here is derived from an EMBL/GenBank/DDBJ whole genome shotgun (WGS) entry which is preliminary data.</text>
</comment>
<dbReference type="GO" id="GO:0030527">
    <property type="term" value="F:structural constituent of chromatin"/>
    <property type="evidence" value="ECO:0007669"/>
    <property type="project" value="InterPro"/>
</dbReference>
<feature type="region of interest" description="Disordered" evidence="8">
    <location>
        <begin position="131"/>
        <end position="257"/>
    </location>
</feature>
<feature type="compositionally biased region" description="Basic residues" evidence="8">
    <location>
        <begin position="211"/>
        <end position="238"/>
    </location>
</feature>
<dbReference type="FunFam" id="1.10.10.10:FF:000140">
    <property type="entry name" value="Histone H1.0"/>
    <property type="match status" value="1"/>
</dbReference>
<comment type="subcellular location">
    <subcellularLocation>
        <location evidence="3">Chromosome</location>
    </subcellularLocation>
    <subcellularLocation>
        <location evidence="2 7">Nucleus</location>
    </subcellularLocation>
</comment>
<comment type="function">
    <text evidence="1">Histones H1 are necessary for the condensation of nucleosome chains into higher-order structures.</text>
</comment>